<dbReference type="PANTHER" id="PTHR24369">
    <property type="entry name" value="ANTIGEN BSP, PUTATIVE-RELATED"/>
    <property type="match status" value="1"/>
</dbReference>
<protein>
    <recommendedName>
        <fullName evidence="7">LRRCT domain-containing protein</fullName>
    </recommendedName>
</protein>
<dbReference type="Gene3D" id="3.80.10.10">
    <property type="entry name" value="Ribonuclease Inhibitor"/>
    <property type="match status" value="2"/>
</dbReference>
<dbReference type="SMART" id="SM00369">
    <property type="entry name" value="LRR_TYP"/>
    <property type="match status" value="2"/>
</dbReference>
<dbReference type="InterPro" id="IPR032675">
    <property type="entry name" value="LRR_dom_sf"/>
</dbReference>
<dbReference type="AlphaFoldDB" id="A0AA85G3I4"/>
<feature type="transmembrane region" description="Helical" evidence="5">
    <location>
        <begin position="581"/>
        <end position="605"/>
    </location>
</feature>
<dbReference type="WBParaSite" id="SRDH1_76890.1">
    <property type="protein sequence ID" value="SRDH1_76890.1"/>
    <property type="gene ID" value="SRDH1_76890"/>
</dbReference>
<dbReference type="InterPro" id="IPR003591">
    <property type="entry name" value="Leu-rich_rpt_typical-subtyp"/>
</dbReference>
<keyword evidence="3" id="KW-0677">Repeat</keyword>
<keyword evidence="5" id="KW-1133">Transmembrane helix</keyword>
<evidence type="ECO:0000256" key="1">
    <source>
        <dbReference type="ARBA" id="ARBA00022614"/>
    </source>
</evidence>
<evidence type="ECO:0000313" key="9">
    <source>
        <dbReference type="WBParaSite" id="SRDH1_76890.1"/>
    </source>
</evidence>
<evidence type="ECO:0000313" key="8">
    <source>
        <dbReference type="Proteomes" id="UP000050792"/>
    </source>
</evidence>
<evidence type="ECO:0000256" key="2">
    <source>
        <dbReference type="ARBA" id="ARBA00022729"/>
    </source>
</evidence>
<dbReference type="PANTHER" id="PTHR24369:SF210">
    <property type="entry name" value="CHAOPTIN-RELATED"/>
    <property type="match status" value="1"/>
</dbReference>
<dbReference type="InterPro" id="IPR050541">
    <property type="entry name" value="LRR_TM_domain-containing"/>
</dbReference>
<evidence type="ECO:0000256" key="3">
    <source>
        <dbReference type="ARBA" id="ARBA00022737"/>
    </source>
</evidence>
<organism evidence="8 9">
    <name type="scientific">Schistosoma rodhaini</name>
    <dbReference type="NCBI Taxonomy" id="6188"/>
    <lineage>
        <taxon>Eukaryota</taxon>
        <taxon>Metazoa</taxon>
        <taxon>Spiralia</taxon>
        <taxon>Lophotrochozoa</taxon>
        <taxon>Platyhelminthes</taxon>
        <taxon>Trematoda</taxon>
        <taxon>Digenea</taxon>
        <taxon>Strigeidida</taxon>
        <taxon>Schistosomatoidea</taxon>
        <taxon>Schistosomatidae</taxon>
        <taxon>Schistosoma</taxon>
    </lineage>
</organism>
<sequence>MLIIHLFLWFFFRLQTFIPCLIYKCYLDKFKLIHQRSCNNKTIHPVLSDNIEMFVTIIHLNSNELCLNKTCSGCIAGSLSCQEGGLTHLPDRLSSDIQSMILMGHKFNNPTLTSDNFSTYIQQNVKLQRLTLRNCGIQSIQSRTFQSLKGLQQLDLSQNRIKTILKGTFVGLHLDFLRLDENFGLSIEEGAFQDTSIVSLSMNQCGLKTLSYSVLLPLINSKQLKNLHLSGNQLITLESRLEPIFLHLQSLSLEQNPFNCDCKLSWLVSVLNKRQVQRRTRGLSMFNEDIDEVERNLLHRSNSLMEMNQHNTPLDGDLLKPLCHNPRRLIGRSIESLTVSDFYCGTPKLQVIEVDLGQLTTFYQNQNNNKKITSGKFEQENDNSLIITVRCHVKGSPELQMDWYRPINHDNNSNRDQLINIQSYSFTRTQNHPNQQQLIRIPNSKILRSGGIELKLSRKINLKDDNPLKQSDNQSSISTTEKLICFATDSNGNTSAEIVFHWPTIESLRMISDNFVNLQTKVQNHHRLSSDINENMINTDKTRITNDRSTGNYEITPGWYTVLQDDPENMLFQKQFSVLEMIGAVVGTFTVTLTLFIFGCCLLRIHKRSRYKVRSKILLHHTTSENSYRNFSPASENLKSPPHSSTSNHLLSNPSNNNKDSGINPSNNNNNVSYSLNPVPNTLVNSYTANNFITGNGTLVNEFNGMKHLPYVTPTYEPINSTGDFQTSTGYSDSQTYDLPRILPTHSPPTIPLPPLPNGFINNASNTNVITRLNEMEHNSTNAINTDKNSNNNNNSNNNHIPLLMTTLPYIKTAQSINDDINRCVDTSILSPFLMNDTQTLSAAMSTAAAAATLNLHMKHQQQYFNSNHNHNPILQHNQHFTQNNTNDKMIVQNQLIDLITRQNLFNQQLHDIQH</sequence>
<feature type="region of interest" description="Disordered" evidence="4">
    <location>
        <begin position="627"/>
        <end position="675"/>
    </location>
</feature>
<dbReference type="InterPro" id="IPR001611">
    <property type="entry name" value="Leu-rich_rpt"/>
</dbReference>
<dbReference type="GO" id="GO:0005886">
    <property type="term" value="C:plasma membrane"/>
    <property type="evidence" value="ECO:0007669"/>
    <property type="project" value="TreeGrafter"/>
</dbReference>
<evidence type="ECO:0000256" key="4">
    <source>
        <dbReference type="SAM" id="MobiDB-lite"/>
    </source>
</evidence>
<accession>A0AA85G3I4</accession>
<evidence type="ECO:0000256" key="5">
    <source>
        <dbReference type="SAM" id="Phobius"/>
    </source>
</evidence>
<dbReference type="SUPFAM" id="SSF52058">
    <property type="entry name" value="L domain-like"/>
    <property type="match status" value="1"/>
</dbReference>
<keyword evidence="1" id="KW-0433">Leucine-rich repeat</keyword>
<keyword evidence="5" id="KW-0812">Transmembrane</keyword>
<proteinExistence type="predicted"/>
<keyword evidence="2 6" id="KW-0732">Signal</keyword>
<reference evidence="9" key="2">
    <citation type="submission" date="2023-11" db="UniProtKB">
        <authorList>
            <consortium name="WormBaseParasite"/>
        </authorList>
    </citation>
    <scope>IDENTIFICATION</scope>
</reference>
<dbReference type="Proteomes" id="UP000050792">
    <property type="component" value="Unassembled WGS sequence"/>
</dbReference>
<feature type="compositionally biased region" description="Low complexity" evidence="4">
    <location>
        <begin position="640"/>
        <end position="675"/>
    </location>
</feature>
<dbReference type="InterPro" id="IPR000483">
    <property type="entry name" value="Cys-rich_flank_reg_C"/>
</dbReference>
<evidence type="ECO:0000256" key="6">
    <source>
        <dbReference type="SAM" id="SignalP"/>
    </source>
</evidence>
<dbReference type="SMART" id="SM00082">
    <property type="entry name" value="LRRCT"/>
    <property type="match status" value="1"/>
</dbReference>
<keyword evidence="5" id="KW-0472">Membrane</keyword>
<evidence type="ECO:0000259" key="7">
    <source>
        <dbReference type="SMART" id="SM00082"/>
    </source>
</evidence>
<reference evidence="8" key="1">
    <citation type="submission" date="2022-06" db="EMBL/GenBank/DDBJ databases">
        <authorList>
            <person name="Berger JAMES D."/>
            <person name="Berger JAMES D."/>
        </authorList>
    </citation>
    <scope>NUCLEOTIDE SEQUENCE [LARGE SCALE GENOMIC DNA]</scope>
</reference>
<dbReference type="Pfam" id="PF13855">
    <property type="entry name" value="LRR_8"/>
    <property type="match status" value="1"/>
</dbReference>
<dbReference type="PROSITE" id="PS51450">
    <property type="entry name" value="LRR"/>
    <property type="match status" value="1"/>
</dbReference>
<feature type="domain" description="LRRCT" evidence="7">
    <location>
        <begin position="256"/>
        <end position="345"/>
    </location>
</feature>
<feature type="chain" id="PRO_5041660818" description="LRRCT domain-containing protein" evidence="6">
    <location>
        <begin position="17"/>
        <end position="915"/>
    </location>
</feature>
<keyword evidence="8" id="KW-1185">Reference proteome</keyword>
<name>A0AA85G3I4_9TREM</name>
<feature type="signal peptide" evidence="6">
    <location>
        <begin position="1"/>
        <end position="16"/>
    </location>
</feature>
<feature type="compositionally biased region" description="Polar residues" evidence="4">
    <location>
        <begin position="627"/>
        <end position="638"/>
    </location>
</feature>